<reference evidence="1" key="1">
    <citation type="submission" date="2023-10" db="EMBL/GenBank/DDBJ databases">
        <authorList>
            <person name="Chen Y."/>
            <person name="Shah S."/>
            <person name="Dougan E. K."/>
            <person name="Thang M."/>
            <person name="Chan C."/>
        </authorList>
    </citation>
    <scope>NUCLEOTIDE SEQUENCE [LARGE SCALE GENOMIC DNA]</scope>
</reference>
<gene>
    <name evidence="1" type="ORF">PCOR1329_LOCUS51750</name>
</gene>
<accession>A0ABN9UU94</accession>
<keyword evidence="2" id="KW-1185">Reference proteome</keyword>
<dbReference type="SUPFAM" id="SSF82199">
    <property type="entry name" value="SET domain"/>
    <property type="match status" value="1"/>
</dbReference>
<proteinExistence type="predicted"/>
<evidence type="ECO:0000313" key="1">
    <source>
        <dbReference type="EMBL" id="CAK0863651.1"/>
    </source>
</evidence>
<organism evidence="1 2">
    <name type="scientific">Prorocentrum cordatum</name>
    <dbReference type="NCBI Taxonomy" id="2364126"/>
    <lineage>
        <taxon>Eukaryota</taxon>
        <taxon>Sar</taxon>
        <taxon>Alveolata</taxon>
        <taxon>Dinophyceae</taxon>
        <taxon>Prorocentrales</taxon>
        <taxon>Prorocentraceae</taxon>
        <taxon>Prorocentrum</taxon>
    </lineage>
</organism>
<evidence type="ECO:0000313" key="2">
    <source>
        <dbReference type="Proteomes" id="UP001189429"/>
    </source>
</evidence>
<dbReference type="InterPro" id="IPR046341">
    <property type="entry name" value="SET_dom_sf"/>
</dbReference>
<comment type="caution">
    <text evidence="1">The sequence shown here is derived from an EMBL/GenBank/DDBJ whole genome shotgun (WGS) entry which is preliminary data.</text>
</comment>
<dbReference type="CDD" id="cd10527">
    <property type="entry name" value="SET_LSMT"/>
    <property type="match status" value="1"/>
</dbReference>
<sequence length="156" mass="16728">MEEAGALSAWLETHGAMMLGLQLRHGGVAGRGIFAARAFGAGEVLCELPQRLVLTVDRASDCVVGQAALQAGASQDVAAWLSIAWGAACTSHAWHPYLRSLPSQQPDPSGWPEGLLRQELRGTDLLARVQAASSDLKDDLEQVWHLLPAWIRQVVA</sequence>
<name>A0ABN9UU94_9DINO</name>
<dbReference type="PANTHER" id="PTHR13271">
    <property type="entry name" value="UNCHARACTERIZED PUTATIVE METHYLTRANSFERASE"/>
    <property type="match status" value="1"/>
</dbReference>
<dbReference type="Proteomes" id="UP001189429">
    <property type="component" value="Unassembled WGS sequence"/>
</dbReference>
<dbReference type="EMBL" id="CAUYUJ010016283">
    <property type="protein sequence ID" value="CAK0863651.1"/>
    <property type="molecule type" value="Genomic_DNA"/>
</dbReference>
<protein>
    <submittedName>
        <fullName evidence="1">Uncharacterized protein</fullName>
    </submittedName>
</protein>
<dbReference type="Gene3D" id="3.90.1410.10">
    <property type="entry name" value="set domain protein methyltransferase, domain 1"/>
    <property type="match status" value="1"/>
</dbReference>
<dbReference type="InterPro" id="IPR050600">
    <property type="entry name" value="SETD3_SETD6_MTase"/>
</dbReference>
<dbReference type="PANTHER" id="PTHR13271:SF137">
    <property type="entry name" value="SET DOMAIN-CONTAINING PROTEIN"/>
    <property type="match status" value="1"/>
</dbReference>